<dbReference type="CDD" id="cd01583">
    <property type="entry name" value="IPMI"/>
    <property type="match status" value="1"/>
</dbReference>
<dbReference type="Proteomes" id="UP001501509">
    <property type="component" value="Unassembled WGS sequence"/>
</dbReference>
<evidence type="ECO:0000256" key="1">
    <source>
        <dbReference type="ARBA" id="ARBA00000491"/>
    </source>
</evidence>
<evidence type="ECO:0000256" key="11">
    <source>
        <dbReference type="ARBA" id="ARBA00023304"/>
    </source>
</evidence>
<dbReference type="NCBIfam" id="NF004016">
    <property type="entry name" value="PRK05478.1"/>
    <property type="match status" value="1"/>
</dbReference>
<dbReference type="InterPro" id="IPR004430">
    <property type="entry name" value="3-IsopropMal_deHydase_lsu"/>
</dbReference>
<accession>A0ABN3P9H1</accession>
<evidence type="ECO:0000256" key="12">
    <source>
        <dbReference type="HAMAP-Rule" id="MF_01026"/>
    </source>
</evidence>
<dbReference type="InterPro" id="IPR015931">
    <property type="entry name" value="Acnase/IPM_dHydase_lsu_aba_1/3"/>
</dbReference>
<evidence type="ECO:0000259" key="14">
    <source>
        <dbReference type="Pfam" id="PF00330"/>
    </source>
</evidence>
<evidence type="ECO:0000256" key="6">
    <source>
        <dbReference type="ARBA" id="ARBA00022605"/>
    </source>
</evidence>
<comment type="catalytic activity">
    <reaction evidence="1 12">
        <text>(2R,3S)-3-isopropylmalate = (2S)-2-isopropylmalate</text>
        <dbReference type="Rhea" id="RHEA:32287"/>
        <dbReference type="ChEBI" id="CHEBI:1178"/>
        <dbReference type="ChEBI" id="CHEBI:35121"/>
        <dbReference type="EC" id="4.2.1.33"/>
    </reaction>
</comment>
<comment type="pathway">
    <text evidence="3 12">Amino-acid biosynthesis; L-leucine biosynthesis; L-leucine from 3-methyl-2-oxobutanoate: step 2/4.</text>
</comment>
<comment type="subunit">
    <text evidence="12">Heterodimer of LeuC and LeuD.</text>
</comment>
<evidence type="ECO:0000256" key="4">
    <source>
        <dbReference type="ARBA" id="ARBA00022430"/>
    </source>
</evidence>
<feature type="region of interest" description="Disordered" evidence="13">
    <location>
        <begin position="417"/>
        <end position="443"/>
    </location>
</feature>
<proteinExistence type="inferred from homology"/>
<dbReference type="InterPro" id="IPR050067">
    <property type="entry name" value="IPM_dehydratase_rel_enz"/>
</dbReference>
<dbReference type="RefSeq" id="WP_344536756.1">
    <property type="nucleotide sequence ID" value="NZ_BAAATD010000001.1"/>
</dbReference>
<feature type="binding site" evidence="12">
    <location>
        <position position="347"/>
    </location>
    <ligand>
        <name>[4Fe-4S] cluster</name>
        <dbReference type="ChEBI" id="CHEBI:49883"/>
    </ligand>
</feature>
<dbReference type="PROSITE" id="PS01244">
    <property type="entry name" value="ACONITASE_2"/>
    <property type="match status" value="1"/>
</dbReference>
<dbReference type="InterPro" id="IPR036008">
    <property type="entry name" value="Aconitase_4Fe-4S_dom"/>
</dbReference>
<keyword evidence="11 12" id="KW-0100">Branched-chain amino acid biosynthesis</keyword>
<sequence>MGRTLADKVYDAHVVRRAEGEPDLLYIDLHLVHEVTSPQAFDGLRLAERKVRRPDLTIATEDHNVPTTDLLKPIADPVSRTQVETLRKNAAEFGIRLHPMGDDGQGIVHVIGPQLGLTQPGMTVVCGDSHTSTHGAFGALAHGIGTSEVEHVLATQTLPQVKPKMMAVTVNGSLPAGVTAKDLILAIIAEIGTGGGQGHIIEYRGQAIRELSMEGRMTVCNMSIEAGARAGMIAPDETTFAYLKGRPHAPRGEDWDKAVEYWTSLRTDDDAVFDKEVVIDASTLAPFVTWGTNPGQGLPLTESVPDPAAFDDPTDRQAAERALEYMGLTAGTPLREVEVDTVFVGSCTNGRIEDLRAVADVLAGRKVADGVRMLVVPGSMKVKKQAEEEGLNEVISAAGAEWREAGCSMCLAMNPDKLTPGERSASTSNRNFEGRQGPGGRTHLVSPAVAAATAVTGRLTAPADL</sequence>
<keyword evidence="6 12" id="KW-0028">Amino-acid biosynthesis</keyword>
<dbReference type="InterPro" id="IPR033941">
    <property type="entry name" value="IPMI_cat"/>
</dbReference>
<keyword evidence="16" id="KW-1185">Reference proteome</keyword>
<keyword evidence="7 12" id="KW-0479">Metal-binding</keyword>
<dbReference type="NCBIfam" id="TIGR00170">
    <property type="entry name" value="leuC"/>
    <property type="match status" value="1"/>
</dbReference>
<dbReference type="PRINTS" id="PR00415">
    <property type="entry name" value="ACONITASE"/>
</dbReference>
<dbReference type="HAMAP" id="MF_01026">
    <property type="entry name" value="LeuC_type1"/>
    <property type="match status" value="1"/>
</dbReference>
<evidence type="ECO:0000256" key="2">
    <source>
        <dbReference type="ARBA" id="ARBA00002695"/>
    </source>
</evidence>
<evidence type="ECO:0000256" key="3">
    <source>
        <dbReference type="ARBA" id="ARBA00004729"/>
    </source>
</evidence>
<keyword evidence="4 12" id="KW-0432">Leucine biosynthesis</keyword>
<feature type="binding site" evidence="12">
    <location>
        <position position="407"/>
    </location>
    <ligand>
        <name>[4Fe-4S] cluster</name>
        <dbReference type="ChEBI" id="CHEBI:49883"/>
    </ligand>
</feature>
<dbReference type="PROSITE" id="PS00450">
    <property type="entry name" value="ACONITASE_1"/>
    <property type="match status" value="1"/>
</dbReference>
<dbReference type="SUPFAM" id="SSF53732">
    <property type="entry name" value="Aconitase iron-sulfur domain"/>
    <property type="match status" value="1"/>
</dbReference>
<keyword evidence="5 12" id="KW-0004">4Fe-4S</keyword>
<name>A0ABN3P9H1_9ACTN</name>
<dbReference type="PANTHER" id="PTHR43822">
    <property type="entry name" value="HOMOACONITASE, MITOCHONDRIAL-RELATED"/>
    <property type="match status" value="1"/>
</dbReference>
<comment type="function">
    <text evidence="2 12">Catalyzes the isomerization between 2-isopropylmalate and 3-isopropylmalate, via the formation of 2-isopropylmaleate.</text>
</comment>
<dbReference type="EMBL" id="BAAATD010000001">
    <property type="protein sequence ID" value="GAA2573950.1"/>
    <property type="molecule type" value="Genomic_DNA"/>
</dbReference>
<reference evidence="15 16" key="1">
    <citation type="journal article" date="2019" name="Int. J. Syst. Evol. Microbiol.">
        <title>The Global Catalogue of Microorganisms (GCM) 10K type strain sequencing project: providing services to taxonomists for standard genome sequencing and annotation.</title>
        <authorList>
            <consortium name="The Broad Institute Genomics Platform"/>
            <consortium name="The Broad Institute Genome Sequencing Center for Infectious Disease"/>
            <person name="Wu L."/>
            <person name="Ma J."/>
        </authorList>
    </citation>
    <scope>NUCLEOTIDE SEQUENCE [LARGE SCALE GENOMIC DNA]</scope>
    <source>
        <strain evidence="15 16">JCM 6833</strain>
    </source>
</reference>
<evidence type="ECO:0000256" key="8">
    <source>
        <dbReference type="ARBA" id="ARBA00023004"/>
    </source>
</evidence>
<dbReference type="InterPro" id="IPR018136">
    <property type="entry name" value="Aconitase_4Fe-4S_BS"/>
</dbReference>
<organism evidence="15 16">
    <name type="scientific">Actinomadura fulvescens</name>
    <dbReference type="NCBI Taxonomy" id="46160"/>
    <lineage>
        <taxon>Bacteria</taxon>
        <taxon>Bacillati</taxon>
        <taxon>Actinomycetota</taxon>
        <taxon>Actinomycetes</taxon>
        <taxon>Streptosporangiales</taxon>
        <taxon>Thermomonosporaceae</taxon>
        <taxon>Actinomadura</taxon>
    </lineage>
</organism>
<keyword evidence="9 12" id="KW-0411">Iron-sulfur</keyword>
<evidence type="ECO:0000256" key="7">
    <source>
        <dbReference type="ARBA" id="ARBA00022723"/>
    </source>
</evidence>
<evidence type="ECO:0000313" key="15">
    <source>
        <dbReference type="EMBL" id="GAA2573950.1"/>
    </source>
</evidence>
<evidence type="ECO:0000256" key="9">
    <source>
        <dbReference type="ARBA" id="ARBA00023014"/>
    </source>
</evidence>
<comment type="similarity">
    <text evidence="12">Belongs to the aconitase/IPM isomerase family. LeuC type 1 subfamily.</text>
</comment>
<dbReference type="NCBIfam" id="NF009116">
    <property type="entry name" value="PRK12466.1"/>
    <property type="match status" value="1"/>
</dbReference>
<dbReference type="Gene3D" id="3.30.499.10">
    <property type="entry name" value="Aconitase, domain 3"/>
    <property type="match status" value="2"/>
</dbReference>
<dbReference type="PANTHER" id="PTHR43822:SF9">
    <property type="entry name" value="3-ISOPROPYLMALATE DEHYDRATASE"/>
    <property type="match status" value="1"/>
</dbReference>
<feature type="binding site" evidence="12">
    <location>
        <position position="410"/>
    </location>
    <ligand>
        <name>[4Fe-4S] cluster</name>
        <dbReference type="ChEBI" id="CHEBI:49883"/>
    </ligand>
</feature>
<evidence type="ECO:0000256" key="10">
    <source>
        <dbReference type="ARBA" id="ARBA00023239"/>
    </source>
</evidence>
<dbReference type="InterPro" id="IPR001030">
    <property type="entry name" value="Acoase/IPM_deHydtase_lsu_aba"/>
</dbReference>
<comment type="caution">
    <text evidence="15">The sequence shown here is derived from an EMBL/GenBank/DDBJ whole genome shotgun (WGS) entry which is preliminary data.</text>
</comment>
<dbReference type="EC" id="4.2.1.33" evidence="12"/>
<evidence type="ECO:0000256" key="5">
    <source>
        <dbReference type="ARBA" id="ARBA00022485"/>
    </source>
</evidence>
<comment type="cofactor">
    <cofactor evidence="12">
        <name>[4Fe-4S] cluster</name>
        <dbReference type="ChEBI" id="CHEBI:49883"/>
    </cofactor>
    <text evidence="12">Binds 1 [4Fe-4S] cluster per subunit.</text>
</comment>
<evidence type="ECO:0000256" key="13">
    <source>
        <dbReference type="SAM" id="MobiDB-lite"/>
    </source>
</evidence>
<keyword evidence="10 12" id="KW-0456">Lyase</keyword>
<gene>
    <name evidence="12 15" type="primary">leuC</name>
    <name evidence="15" type="ORF">GCM10010411_02070</name>
</gene>
<dbReference type="Pfam" id="PF00330">
    <property type="entry name" value="Aconitase"/>
    <property type="match status" value="1"/>
</dbReference>
<evidence type="ECO:0000313" key="16">
    <source>
        <dbReference type="Proteomes" id="UP001501509"/>
    </source>
</evidence>
<protein>
    <recommendedName>
        <fullName evidence="12">3-isopropylmalate dehydratase large subunit</fullName>
        <ecNumber evidence="12">4.2.1.33</ecNumber>
    </recommendedName>
    <alternativeName>
        <fullName evidence="12">Alpha-IPM isomerase</fullName>
        <shortName evidence="12">IPMI</shortName>
    </alternativeName>
    <alternativeName>
        <fullName evidence="12">Isopropylmalate isomerase</fullName>
    </alternativeName>
</protein>
<feature type="domain" description="Aconitase/3-isopropylmalate dehydratase large subunit alpha/beta/alpha" evidence="14">
    <location>
        <begin position="7"/>
        <end position="457"/>
    </location>
</feature>
<keyword evidence="8 12" id="KW-0408">Iron</keyword>